<dbReference type="RefSeq" id="WP_015905240.1">
    <property type="nucleotide sequence ID" value="NC_012108.1"/>
</dbReference>
<dbReference type="GO" id="GO:1990281">
    <property type="term" value="C:efflux pump complex"/>
    <property type="evidence" value="ECO:0007669"/>
    <property type="project" value="TreeGrafter"/>
</dbReference>
<keyword evidence="7" id="KW-0998">Cell outer membrane</keyword>
<keyword evidence="10" id="KW-1185">Reference proteome</keyword>
<reference evidence="9 10" key="1">
    <citation type="journal article" date="2009" name="Environ. Microbiol.">
        <title>Genome sequence of Desulfobacterium autotrophicum HRM2, a marine sulfate reducer oxidizing organic carbon completely to carbon dioxide.</title>
        <authorList>
            <person name="Strittmatter A.W."/>
            <person name="Liesegang H."/>
            <person name="Rabus R."/>
            <person name="Decker I."/>
            <person name="Amann J."/>
            <person name="Andres S."/>
            <person name="Henne A."/>
            <person name="Fricke W.F."/>
            <person name="Martinez-Arias R."/>
            <person name="Bartels D."/>
            <person name="Goesmann A."/>
            <person name="Krause L."/>
            <person name="Puehler A."/>
            <person name="Klenk H.P."/>
            <person name="Richter M."/>
            <person name="Schuler M."/>
            <person name="Gloeckner F.O."/>
            <person name="Meyerdierks A."/>
            <person name="Gottschalk G."/>
            <person name="Amann R."/>
        </authorList>
    </citation>
    <scope>NUCLEOTIDE SEQUENCE [LARGE SCALE GENOMIC DNA]</scope>
    <source>
        <strain evidence="10">ATCC 43914 / DSM 3382 / HRM2</strain>
    </source>
</reference>
<dbReference type="Gene3D" id="1.20.1600.10">
    <property type="entry name" value="Outer membrane efflux proteins (OEP)"/>
    <property type="match status" value="1"/>
</dbReference>
<dbReference type="AlphaFoldDB" id="C0QMG2"/>
<dbReference type="InterPro" id="IPR003423">
    <property type="entry name" value="OMP_efflux"/>
</dbReference>
<dbReference type="STRING" id="177437.HRM2_34040"/>
<dbReference type="GO" id="GO:0009279">
    <property type="term" value="C:cell outer membrane"/>
    <property type="evidence" value="ECO:0007669"/>
    <property type="project" value="UniProtKB-SubCell"/>
</dbReference>
<dbReference type="KEGG" id="dat:HRM2_34040"/>
<evidence type="ECO:0000256" key="4">
    <source>
        <dbReference type="ARBA" id="ARBA00022452"/>
    </source>
</evidence>
<evidence type="ECO:0000256" key="7">
    <source>
        <dbReference type="ARBA" id="ARBA00023237"/>
    </source>
</evidence>
<sequence>MKFVIFICLSVVCAWTTVFAKADLPDIPQGSLTLDQAFKTALARNPDILEAKARIESARAVVKQARSAYLPTVSLTGNVKAIDATIQPDWMPTYRLNESYNETGVGLGLTWLIFDGFAREANALAANYGVEQRKQMLAETRRLLLKAVATAFYQAQLAVEGMVVARENQQFNQVLERDSRIRWEVGTVPEAEMLNFSVKALQAESDFLTAQRDFKIVKTVLAQLMGLPGALLPPNLYPVRISKGQRHPPDSFDADYQFALEHRPDLKALDQGALALDQRLRAQKGANSPTIALVSGADYLFQDDITVIDQEEHDTYVGIVASWDLYTGGRTSGKIEAVNAQIRALDHQRQGLLLSISSAIHQSRDRADTAFETYERQNKTLELTRRIRDHVETAYRAGTLPLTRLNQAQTDLVRASGAVAFTWIDYQIALVNLMAETGRLDNLE</sequence>
<organism evidence="9 10">
    <name type="scientific">Desulforapulum autotrophicum (strain ATCC 43914 / DSM 3382 / VKM B-1955 / HRM2)</name>
    <name type="common">Desulfobacterium autotrophicum</name>
    <dbReference type="NCBI Taxonomy" id="177437"/>
    <lineage>
        <taxon>Bacteria</taxon>
        <taxon>Pseudomonadati</taxon>
        <taxon>Thermodesulfobacteriota</taxon>
        <taxon>Desulfobacteria</taxon>
        <taxon>Desulfobacterales</taxon>
        <taxon>Desulfobacteraceae</taxon>
        <taxon>Desulforapulum</taxon>
    </lineage>
</organism>
<dbReference type="HOGENOM" id="CLU_012817_10_6_7"/>
<evidence type="ECO:0000313" key="10">
    <source>
        <dbReference type="Proteomes" id="UP000000442"/>
    </source>
</evidence>
<protein>
    <submittedName>
        <fullName evidence="9">MdtQ</fullName>
    </submittedName>
</protein>
<dbReference type="EMBL" id="CP001087">
    <property type="protein sequence ID" value="ACN16479.1"/>
    <property type="molecule type" value="Genomic_DNA"/>
</dbReference>
<evidence type="ECO:0000256" key="1">
    <source>
        <dbReference type="ARBA" id="ARBA00004442"/>
    </source>
</evidence>
<keyword evidence="5" id="KW-0812">Transmembrane</keyword>
<keyword evidence="3" id="KW-0813">Transport</keyword>
<keyword evidence="4" id="KW-1134">Transmembrane beta strand</keyword>
<evidence type="ECO:0000256" key="3">
    <source>
        <dbReference type="ARBA" id="ARBA00022448"/>
    </source>
</evidence>
<name>C0QMG2_DESAH</name>
<dbReference type="PANTHER" id="PTHR30026">
    <property type="entry name" value="OUTER MEMBRANE PROTEIN TOLC"/>
    <property type="match status" value="1"/>
</dbReference>
<dbReference type="Proteomes" id="UP000000442">
    <property type="component" value="Chromosome"/>
</dbReference>
<dbReference type="Pfam" id="PF02321">
    <property type="entry name" value="OEP"/>
    <property type="match status" value="2"/>
</dbReference>
<comment type="similarity">
    <text evidence="2">Belongs to the outer membrane factor (OMF) (TC 1.B.17) family.</text>
</comment>
<evidence type="ECO:0000313" key="9">
    <source>
        <dbReference type="EMBL" id="ACN16479.1"/>
    </source>
</evidence>
<evidence type="ECO:0000256" key="5">
    <source>
        <dbReference type="ARBA" id="ARBA00022692"/>
    </source>
</evidence>
<dbReference type="InterPro" id="IPR051906">
    <property type="entry name" value="TolC-like"/>
</dbReference>
<proteinExistence type="inferred from homology"/>
<accession>C0QMG2</accession>
<gene>
    <name evidence="9" type="primary">mdtQ</name>
    <name evidence="9" type="ordered locus">HRM2_34040</name>
</gene>
<dbReference type="PANTHER" id="PTHR30026:SF20">
    <property type="entry name" value="OUTER MEMBRANE PROTEIN TOLC"/>
    <property type="match status" value="1"/>
</dbReference>
<dbReference type="eggNOG" id="COG1538">
    <property type="taxonomic scope" value="Bacteria"/>
</dbReference>
<dbReference type="SUPFAM" id="SSF56954">
    <property type="entry name" value="Outer membrane efflux proteins (OEP)"/>
    <property type="match status" value="1"/>
</dbReference>
<dbReference type="GO" id="GO:0015562">
    <property type="term" value="F:efflux transmembrane transporter activity"/>
    <property type="evidence" value="ECO:0007669"/>
    <property type="project" value="InterPro"/>
</dbReference>
<evidence type="ECO:0000256" key="8">
    <source>
        <dbReference type="SAM" id="SignalP"/>
    </source>
</evidence>
<feature type="signal peptide" evidence="8">
    <location>
        <begin position="1"/>
        <end position="20"/>
    </location>
</feature>
<comment type="subcellular location">
    <subcellularLocation>
        <location evidence="1">Cell outer membrane</location>
    </subcellularLocation>
</comment>
<evidence type="ECO:0000256" key="6">
    <source>
        <dbReference type="ARBA" id="ARBA00023136"/>
    </source>
</evidence>
<keyword evidence="6" id="KW-0472">Membrane</keyword>
<keyword evidence="8" id="KW-0732">Signal</keyword>
<dbReference type="GO" id="GO:0015288">
    <property type="term" value="F:porin activity"/>
    <property type="evidence" value="ECO:0007669"/>
    <property type="project" value="TreeGrafter"/>
</dbReference>
<evidence type="ECO:0000256" key="2">
    <source>
        <dbReference type="ARBA" id="ARBA00007613"/>
    </source>
</evidence>
<feature type="chain" id="PRO_5002900661" evidence="8">
    <location>
        <begin position="21"/>
        <end position="444"/>
    </location>
</feature>